<accession>A0A2N9GCS4</accession>
<dbReference type="Gene3D" id="1.10.8.430">
    <property type="entry name" value="Helical domain of apoptotic protease-activating factors"/>
    <property type="match status" value="1"/>
</dbReference>
<feature type="repeat" description="PPR" evidence="3">
    <location>
        <begin position="225"/>
        <end position="259"/>
    </location>
</feature>
<dbReference type="Pfam" id="PF23559">
    <property type="entry name" value="WHD_DRP"/>
    <property type="match status" value="1"/>
</dbReference>
<feature type="repeat" description="PPR" evidence="3">
    <location>
        <begin position="401"/>
        <end position="435"/>
    </location>
</feature>
<feature type="domain" description="NB-ARC" evidence="4">
    <location>
        <begin position="479"/>
        <end position="636"/>
    </location>
</feature>
<dbReference type="Pfam" id="PF13041">
    <property type="entry name" value="PPR_2"/>
    <property type="match status" value="3"/>
</dbReference>
<dbReference type="Pfam" id="PF13812">
    <property type="entry name" value="PPR_3"/>
    <property type="match status" value="1"/>
</dbReference>
<keyword evidence="1" id="KW-0677">Repeat</keyword>
<dbReference type="InterPro" id="IPR027417">
    <property type="entry name" value="P-loop_NTPase"/>
</dbReference>
<evidence type="ECO:0000256" key="2">
    <source>
        <dbReference type="ARBA" id="ARBA00022821"/>
    </source>
</evidence>
<dbReference type="InterPro" id="IPR046960">
    <property type="entry name" value="PPR_At4g14850-like_plant"/>
</dbReference>
<dbReference type="FunFam" id="3.40.50.300:FF:001091">
    <property type="entry name" value="Probable disease resistance protein At1g61300"/>
    <property type="match status" value="1"/>
</dbReference>
<feature type="repeat" description="PPR" evidence="3">
    <location>
        <begin position="331"/>
        <end position="365"/>
    </location>
</feature>
<dbReference type="Gene3D" id="1.10.10.10">
    <property type="entry name" value="Winged helix-like DNA-binding domain superfamily/Winged helix DNA-binding domain"/>
    <property type="match status" value="1"/>
</dbReference>
<evidence type="ECO:0000256" key="3">
    <source>
        <dbReference type="PROSITE-ProRule" id="PRU00708"/>
    </source>
</evidence>
<dbReference type="Pfam" id="PF01535">
    <property type="entry name" value="PPR"/>
    <property type="match status" value="1"/>
</dbReference>
<reference evidence="7" key="1">
    <citation type="submission" date="2018-02" db="EMBL/GenBank/DDBJ databases">
        <authorList>
            <person name="Cohen D.B."/>
            <person name="Kent A.D."/>
        </authorList>
    </citation>
    <scope>NUCLEOTIDE SEQUENCE</scope>
</reference>
<dbReference type="AlphaFoldDB" id="A0A2N9GCS4"/>
<dbReference type="EMBL" id="OIVN01001745">
    <property type="protein sequence ID" value="SPC97189.1"/>
    <property type="molecule type" value="Genomic_DNA"/>
</dbReference>
<dbReference type="Pfam" id="PF25019">
    <property type="entry name" value="LRR_R13L1-DRL21"/>
    <property type="match status" value="1"/>
</dbReference>
<evidence type="ECO:0000256" key="1">
    <source>
        <dbReference type="ARBA" id="ARBA00022737"/>
    </source>
</evidence>
<dbReference type="PROSITE" id="PS51375">
    <property type="entry name" value="PPR"/>
    <property type="match status" value="4"/>
</dbReference>
<sequence length="1049" mass="119348">MYALCGFVPHVRRLFDEILDQSSFFYNTVMRMYIQNSVPYEALCVFVEMLSSKQCWPDNFTYLIVIKCCSDLSLLSIGVVVHGKTLKAGLDLDTFVQNSLLSMYMNCGEKEAARRVFYTMWEQSIMSWNTMINGYLRNGCAKEAMMVFSWIMEEGMELDCATMVSVLPAYGYLKDLVSGRRVYALVEDKGLGKKIVARNALVDMYAKCGSMDEAWLVVDKMGERDVITWTTMISGYILNGDARSALALCQLMHFEGVRPNSCWPDNFTYPIVIKACGDLSLLSIGVVVHGKTLKAGLDLDSFVQNSLFSMYMNCGEKEAARRVFDTMWERSVVSWNTMINGYLRNGCAKEAMMVFSWMMEEGMEPDCATMVSVLPACGYLKDLVSGRRVHALVEDKGLGKKIVARNALVDMYAKCGSMDEARLVVDKMGERDVITWTTMISGCFHGWAIRQKLESDVMVETALIDIDLVSILLGKGSEEERSPHVISLVGMGGIGKTTLAQLAYNDSKVKAHFEKRMWVCVSEPFDQCRVAKAILEALGGDRSNSTELQSLLENIYELIRGMKLFLVLDDVWTEDSTLWEPFRLAFKYGAQGSRILVTTRKSSVAWMMGSTSACMINLEVLSDKDCWLVFSKIAFFDKDPEQCKQLEDLGRKITKKCKGLPLAAKTLGSLMRFKRSRKQWKKVLNNNLWELEDLENGLFAPLLLSYYDLPSPLKQCFSYCAVFPKDYVFSIDDLVLRWMAQGYIESKANMEIEIMAREYFDILAIRSFFQDFEKHKHDDKIKRCLRSLTLKCLDGMTTQLPNAIGTFIHLSYKDDSKGCNLGELKNLNQLQGSLEIRGLGKVVDVCEAKNALLKKKIYLRRLDLLFDGEYEEEMENDALEKLEHLPPLGKLPFLERLDILTVNSLKKVGVEFLGIESENKREDIIFPNLKSLGFENLFMWEEWIGIGGIREEVEDSTITIMPRLQELQIESCPKLKSLPTFLHTTPLKDLDIKCSPILSERCRRGTGEEWSKISNIPDIQIDRMYVQIDGEEVNYSEVLLSNFQSLLMH</sequence>
<dbReference type="InterPro" id="IPR011990">
    <property type="entry name" value="TPR-like_helical_dom_sf"/>
</dbReference>
<dbReference type="Gene3D" id="1.25.40.10">
    <property type="entry name" value="Tetratricopeptide repeat domain"/>
    <property type="match status" value="5"/>
</dbReference>
<dbReference type="InterPro" id="IPR058922">
    <property type="entry name" value="WHD_DRP"/>
</dbReference>
<organism evidence="7">
    <name type="scientific">Fagus sylvatica</name>
    <name type="common">Beechnut</name>
    <dbReference type="NCBI Taxonomy" id="28930"/>
    <lineage>
        <taxon>Eukaryota</taxon>
        <taxon>Viridiplantae</taxon>
        <taxon>Streptophyta</taxon>
        <taxon>Embryophyta</taxon>
        <taxon>Tracheophyta</taxon>
        <taxon>Spermatophyta</taxon>
        <taxon>Magnoliopsida</taxon>
        <taxon>eudicotyledons</taxon>
        <taxon>Gunneridae</taxon>
        <taxon>Pentapetalae</taxon>
        <taxon>rosids</taxon>
        <taxon>fabids</taxon>
        <taxon>Fagales</taxon>
        <taxon>Fagaceae</taxon>
        <taxon>Fagus</taxon>
    </lineage>
</organism>
<dbReference type="FunFam" id="1.25.40.10:FF:000954">
    <property type="entry name" value="LOW protein: PPR containing-like protein"/>
    <property type="match status" value="1"/>
</dbReference>
<evidence type="ECO:0000259" key="5">
    <source>
        <dbReference type="Pfam" id="PF23559"/>
    </source>
</evidence>
<evidence type="ECO:0000313" key="7">
    <source>
        <dbReference type="EMBL" id="SPC97189.1"/>
    </source>
</evidence>
<dbReference type="InterPro" id="IPR042197">
    <property type="entry name" value="Apaf_helical"/>
</dbReference>
<feature type="repeat" description="PPR" evidence="3">
    <location>
        <begin position="124"/>
        <end position="158"/>
    </location>
</feature>
<dbReference type="InterPro" id="IPR002182">
    <property type="entry name" value="NB-ARC"/>
</dbReference>
<feature type="domain" description="R13L1/DRL21-like LRR repeat region" evidence="6">
    <location>
        <begin position="821"/>
        <end position="891"/>
    </location>
</feature>
<protein>
    <submittedName>
        <fullName evidence="7">Uncharacterized protein</fullName>
    </submittedName>
</protein>
<feature type="domain" description="Disease resistance protein winged helix" evidence="5">
    <location>
        <begin position="722"/>
        <end position="784"/>
    </location>
</feature>
<dbReference type="GO" id="GO:0009451">
    <property type="term" value="P:RNA modification"/>
    <property type="evidence" value="ECO:0007669"/>
    <property type="project" value="InterPro"/>
</dbReference>
<dbReference type="InterPro" id="IPR036388">
    <property type="entry name" value="WH-like_DNA-bd_sf"/>
</dbReference>
<dbReference type="GO" id="GO:0043531">
    <property type="term" value="F:ADP binding"/>
    <property type="evidence" value="ECO:0007669"/>
    <property type="project" value="InterPro"/>
</dbReference>
<evidence type="ECO:0000259" key="4">
    <source>
        <dbReference type="Pfam" id="PF00931"/>
    </source>
</evidence>
<dbReference type="Gene3D" id="3.40.50.300">
    <property type="entry name" value="P-loop containing nucleotide triphosphate hydrolases"/>
    <property type="match status" value="1"/>
</dbReference>
<dbReference type="SUPFAM" id="SSF52540">
    <property type="entry name" value="P-loop containing nucleoside triphosphate hydrolases"/>
    <property type="match status" value="1"/>
</dbReference>
<proteinExistence type="predicted"/>
<dbReference type="GO" id="GO:0003723">
    <property type="term" value="F:RNA binding"/>
    <property type="evidence" value="ECO:0007669"/>
    <property type="project" value="InterPro"/>
</dbReference>
<keyword evidence="2" id="KW-0611">Plant defense</keyword>
<dbReference type="PANTHER" id="PTHR24015">
    <property type="entry name" value="OS07G0578800 PROTEIN-RELATED"/>
    <property type="match status" value="1"/>
</dbReference>
<dbReference type="GO" id="GO:0006952">
    <property type="term" value="P:defense response"/>
    <property type="evidence" value="ECO:0007669"/>
    <property type="project" value="UniProtKB-KW"/>
</dbReference>
<dbReference type="FunFam" id="1.25.40.10:FF:000427">
    <property type="entry name" value="Pentatricopeptide repeat-containing protein chloroplastic"/>
    <property type="match status" value="1"/>
</dbReference>
<dbReference type="PRINTS" id="PR00364">
    <property type="entry name" value="DISEASERSIST"/>
</dbReference>
<evidence type="ECO:0000259" key="6">
    <source>
        <dbReference type="Pfam" id="PF25019"/>
    </source>
</evidence>
<dbReference type="Pfam" id="PF00931">
    <property type="entry name" value="NB-ARC"/>
    <property type="match status" value="1"/>
</dbReference>
<dbReference type="InterPro" id="IPR056789">
    <property type="entry name" value="LRR_R13L1-DRL21"/>
</dbReference>
<name>A0A2N9GCS4_FAGSY</name>
<dbReference type="SUPFAM" id="SSF52058">
    <property type="entry name" value="L domain-like"/>
    <property type="match status" value="1"/>
</dbReference>
<dbReference type="NCBIfam" id="TIGR00756">
    <property type="entry name" value="PPR"/>
    <property type="match status" value="4"/>
</dbReference>
<dbReference type="InterPro" id="IPR002885">
    <property type="entry name" value="PPR_rpt"/>
</dbReference>
<gene>
    <name evidence="7" type="ORF">FSB_LOCUS25071</name>
</gene>